<evidence type="ECO:0000256" key="1">
    <source>
        <dbReference type="PROSITE-ProRule" id="PRU00708"/>
    </source>
</evidence>
<dbReference type="InterPro" id="IPR033490">
    <property type="entry name" value="LRP130"/>
</dbReference>
<keyword evidence="3" id="KW-1185">Reference proteome</keyword>
<evidence type="ECO:0000313" key="4">
    <source>
        <dbReference type="RefSeq" id="XP_010790169.1"/>
    </source>
</evidence>
<proteinExistence type="predicted"/>
<evidence type="ECO:0000256" key="2">
    <source>
        <dbReference type="SAM" id="MobiDB-lite"/>
    </source>
</evidence>
<dbReference type="GO" id="GO:0005739">
    <property type="term" value="C:mitochondrion"/>
    <property type="evidence" value="ECO:0007669"/>
    <property type="project" value="TreeGrafter"/>
</dbReference>
<dbReference type="OrthoDB" id="185373at2759"/>
<dbReference type="PANTHER" id="PTHR46669:SF1">
    <property type="entry name" value="LEUCINE-RICH PPR MOTIF-CONTAINING PROTEIN, MITOCHONDRIAL"/>
    <property type="match status" value="1"/>
</dbReference>
<dbReference type="Proteomes" id="UP000504611">
    <property type="component" value="Unplaced"/>
</dbReference>
<feature type="repeat" description="PPR" evidence="1">
    <location>
        <begin position="291"/>
        <end position="325"/>
    </location>
</feature>
<feature type="repeat" description="PPR" evidence="1">
    <location>
        <begin position="328"/>
        <end position="362"/>
    </location>
</feature>
<dbReference type="Pfam" id="PF01535">
    <property type="entry name" value="PPR"/>
    <property type="match status" value="3"/>
</dbReference>
<dbReference type="AlphaFoldDB" id="A0A6I9PH38"/>
<organism evidence="3 4">
    <name type="scientific">Notothenia coriiceps</name>
    <name type="common">black rockcod</name>
    <dbReference type="NCBI Taxonomy" id="8208"/>
    <lineage>
        <taxon>Eukaryota</taxon>
        <taxon>Metazoa</taxon>
        <taxon>Chordata</taxon>
        <taxon>Craniata</taxon>
        <taxon>Vertebrata</taxon>
        <taxon>Euteleostomi</taxon>
        <taxon>Actinopterygii</taxon>
        <taxon>Neopterygii</taxon>
        <taxon>Teleostei</taxon>
        <taxon>Neoteleostei</taxon>
        <taxon>Acanthomorphata</taxon>
        <taxon>Eupercaria</taxon>
        <taxon>Perciformes</taxon>
        <taxon>Notothenioidei</taxon>
        <taxon>Nototheniidae</taxon>
        <taxon>Notothenia</taxon>
    </lineage>
</organism>
<gene>
    <name evidence="4" type="primary">LOC104963298</name>
</gene>
<dbReference type="NCBIfam" id="TIGR00756">
    <property type="entry name" value="PPR"/>
    <property type="match status" value="2"/>
</dbReference>
<feature type="region of interest" description="Disordered" evidence="2">
    <location>
        <begin position="1"/>
        <end position="48"/>
    </location>
</feature>
<dbReference type="InterPro" id="IPR011990">
    <property type="entry name" value="TPR-like_helical_dom_sf"/>
</dbReference>
<dbReference type="PROSITE" id="PS51375">
    <property type="entry name" value="PPR"/>
    <property type="match status" value="2"/>
</dbReference>
<protein>
    <submittedName>
        <fullName evidence="4">Leucine-rich PPR motif-containing protein, mitochondrial-like</fullName>
    </submittedName>
</protein>
<reference evidence="4" key="1">
    <citation type="submission" date="2025-08" db="UniProtKB">
        <authorList>
            <consortium name="RefSeq"/>
        </authorList>
    </citation>
    <scope>IDENTIFICATION</scope>
    <source>
        <tissue evidence="4">Muscle</tissue>
    </source>
</reference>
<dbReference type="KEGG" id="ncc:104963298"/>
<dbReference type="Gene3D" id="1.25.40.10">
    <property type="entry name" value="Tetratricopeptide repeat domain"/>
    <property type="match status" value="2"/>
</dbReference>
<dbReference type="PANTHER" id="PTHR46669">
    <property type="entry name" value="LEUCINE-RICH PPR MOTIF-CONTAINING PROTEIN, MITOCHONDRIAL"/>
    <property type="match status" value="1"/>
</dbReference>
<sequence>MQTSLASGRPVRPSACRGGLGPHQQFRVPLPDVPRPHPRPSGLSLPTPRTSAAVCPGPCTTHLSSSNLPSLRHDFLSAILTCLLTYPHLPLRNLSDLTLFPLSLVSKPVPASLYPYHLCRLYGPPKAAPYYRVLSPRLVRPPLPQTYSKFEKRSEDTSSFFLYNFIDNMSEAEVHANEDKLRKYFRQLKDQNITVTLNIYKGIKNLLQSYRVQELIKDVFALVDHDGSVSDAVGSIGTEGRLYSLEKKLAKRKAETQPLDNILKQTIQSLVTEEKLVRALELKHVHEDEMTTPAYASLIGLCCRHNNVEEALNLKREMTRRDTSAKLDGTKYIALVQSLAKDDRMEEAVEFLKEMKEKKVVLHDRHTTLFFHMLFSLATKGGAPAIQRLQDSIFTLGLARPNSNLLSPLITAYIESQDLSGALEAAIECQKRYNHMPSVHRIIVGLVEKGDTELLQKDSLEQIPYNYGNLSLVKKFKFNVPQVQVALECVKVETVQWSTSPPPLLSFDTLPHTPFPPTFISEPPKRSQILKTPGLRARPARMQWFAEKCINTNKSEPLEQMVDMTVKLFECDRDEMYSYLLQQYEATNEWKKAEGLWTKMQEENIIPRERTLFMLAKILKINGQEVPFDVPKTWYQEEAPLAEVKRAAPKLKVEEGPSFQSPIIALCKEDKAQEALKMFKEANNKGSTINAITYDHLIRSLLAEGSFKDAMAIKNIALARMPTFQMSPAANDLYIITNSMQGHTNDALERMRSLLLANQMPSQLAITRLVQALGNSGDVSGIQEVQQLIKGYSKVVNLSSMIFVNNTAMAHIKSGDVDSAMEVLEAVYTNPDTQSQSMAFVFRKTMEDNNDKALDKLSAMAERLANHFACYRPASDLFVQLLDADKVEDAKFMLARINALAEQTDVLVSYMSRKSQTPGQLGKIKTLLSLIPDFTEKDLVNTYLMKCHVTDKDFSSAKALYEEWLKSGGEIDKLSLKRLAVMYRESGEEVPFEEPPVSLTHTYIQLNVIGSST</sequence>
<dbReference type="RefSeq" id="XP_010790169.1">
    <property type="nucleotide sequence ID" value="XM_010791867.1"/>
</dbReference>
<evidence type="ECO:0000313" key="3">
    <source>
        <dbReference type="Proteomes" id="UP000504611"/>
    </source>
</evidence>
<dbReference type="GO" id="GO:0003730">
    <property type="term" value="F:mRNA 3'-UTR binding"/>
    <property type="evidence" value="ECO:0007669"/>
    <property type="project" value="TreeGrafter"/>
</dbReference>
<dbReference type="GO" id="GO:0005634">
    <property type="term" value="C:nucleus"/>
    <property type="evidence" value="ECO:0007669"/>
    <property type="project" value="TreeGrafter"/>
</dbReference>
<accession>A0A6I9PH38</accession>
<dbReference type="GO" id="GO:0070129">
    <property type="term" value="P:regulation of mitochondrial translation"/>
    <property type="evidence" value="ECO:0007669"/>
    <property type="project" value="TreeGrafter"/>
</dbReference>
<dbReference type="GeneID" id="104963298"/>
<name>A0A6I9PH38_9TELE</name>
<dbReference type="InterPro" id="IPR002885">
    <property type="entry name" value="PPR_rpt"/>
</dbReference>